<sequence length="257" mass="28346">MALHLPLLAQTKATNLSGSIAGTWKMTSQTAKDPKGQSFTTDLTKNTQYKIITPTHWMYVGYNSDSLKGGGDGGVYTLKGNKYIETLDGAKTDFTVKVAGDKYYQDGFIIYPDGEKLELHEIYQRVPEPKGKNADIAGTWNFVSGNDLSNGKKTPEKDMQELMIITPQHLMWVHKTIAGKFKEALVASYTREGNTITPNGIIASWPLGKEKVKVTATVKGDQMFSHVTVTMPDGKKEEFEAIHQNVSKPKLAKTASK</sequence>
<evidence type="ECO:0000313" key="1">
    <source>
        <dbReference type="EMBL" id="GEO05293.1"/>
    </source>
</evidence>
<accession>A0A512AZZ9</accession>
<proteinExistence type="predicted"/>
<evidence type="ECO:0008006" key="3">
    <source>
        <dbReference type="Google" id="ProtNLM"/>
    </source>
</evidence>
<keyword evidence="2" id="KW-1185">Reference proteome</keyword>
<dbReference type="EMBL" id="BJYS01000022">
    <property type="protein sequence ID" value="GEO05293.1"/>
    <property type="molecule type" value="Genomic_DNA"/>
</dbReference>
<comment type="caution">
    <text evidence="1">The sequence shown here is derived from an EMBL/GenBank/DDBJ whole genome shotgun (WGS) entry which is preliminary data.</text>
</comment>
<organism evidence="1 2">
    <name type="scientific">Adhaeribacter aerolatus</name>
    <dbReference type="NCBI Taxonomy" id="670289"/>
    <lineage>
        <taxon>Bacteria</taxon>
        <taxon>Pseudomonadati</taxon>
        <taxon>Bacteroidota</taxon>
        <taxon>Cytophagia</taxon>
        <taxon>Cytophagales</taxon>
        <taxon>Hymenobacteraceae</taxon>
        <taxon>Adhaeribacter</taxon>
    </lineage>
</organism>
<name>A0A512AZZ9_9BACT</name>
<gene>
    <name evidence="1" type="ORF">AAE02nite_29570</name>
</gene>
<dbReference type="Proteomes" id="UP000321532">
    <property type="component" value="Unassembled WGS sequence"/>
</dbReference>
<protein>
    <recommendedName>
        <fullName evidence="3">Lipocalin-like domain-containing protein</fullName>
    </recommendedName>
</protein>
<evidence type="ECO:0000313" key="2">
    <source>
        <dbReference type="Proteomes" id="UP000321532"/>
    </source>
</evidence>
<dbReference type="AlphaFoldDB" id="A0A512AZZ9"/>
<reference evidence="1 2" key="1">
    <citation type="submission" date="2019-07" db="EMBL/GenBank/DDBJ databases">
        <title>Whole genome shotgun sequence of Adhaeribacter aerolatus NBRC 106133.</title>
        <authorList>
            <person name="Hosoyama A."/>
            <person name="Uohara A."/>
            <person name="Ohji S."/>
            <person name="Ichikawa N."/>
        </authorList>
    </citation>
    <scope>NUCLEOTIDE SEQUENCE [LARGE SCALE GENOMIC DNA]</scope>
    <source>
        <strain evidence="1 2">NBRC 106133</strain>
    </source>
</reference>